<protein>
    <submittedName>
        <fullName evidence="2">Protein conserved in bacteria</fullName>
    </submittedName>
</protein>
<dbReference type="RefSeq" id="WP_158699428.1">
    <property type="nucleotide sequence ID" value="NZ_CP027527.1"/>
</dbReference>
<accession>A4TWY2</accession>
<gene>
    <name evidence="2" type="ORF">MGR_3704</name>
</gene>
<dbReference type="InterPro" id="IPR018707">
    <property type="entry name" value="LpxR"/>
</dbReference>
<organism evidence="2">
    <name type="scientific">Magnetospirillum gryphiswaldense</name>
    <dbReference type="NCBI Taxonomy" id="55518"/>
    <lineage>
        <taxon>Bacteria</taxon>
        <taxon>Pseudomonadati</taxon>
        <taxon>Pseudomonadota</taxon>
        <taxon>Alphaproteobacteria</taxon>
        <taxon>Rhodospirillales</taxon>
        <taxon>Rhodospirillaceae</taxon>
        <taxon>Magnetospirillum</taxon>
    </lineage>
</organism>
<dbReference type="InterPro" id="IPR037107">
    <property type="entry name" value="Put_OMP_sf"/>
</dbReference>
<feature type="chain" id="PRO_5002674335" evidence="1">
    <location>
        <begin position="27"/>
        <end position="336"/>
    </location>
</feature>
<feature type="signal peptide" evidence="1">
    <location>
        <begin position="1"/>
        <end position="26"/>
    </location>
</feature>
<dbReference type="AlphaFoldDB" id="A4TWY2"/>
<dbReference type="EMBL" id="CU459003">
    <property type="protein sequence ID" value="CAM75139.1"/>
    <property type="molecule type" value="Genomic_DNA"/>
</dbReference>
<reference evidence="2" key="1">
    <citation type="journal article" date="2007" name="J. Bacteriol.">
        <title>Comparative genome analysis of four magnetotactic bacteria reveals a complex set of group-specific genes implicated in magnetosome biomineralization and function.</title>
        <authorList>
            <person name="Richter M."/>
            <person name="Kube M."/>
            <person name="Bazylinski D.A."/>
            <person name="Lombardot T."/>
            <person name="Gloeckner F.O."/>
            <person name="Reinhardt R."/>
            <person name="Schueler D."/>
        </authorList>
    </citation>
    <scope>NUCLEOTIDE SEQUENCE</scope>
    <source>
        <strain evidence="2">MSR-1</strain>
    </source>
</reference>
<keyword evidence="1" id="KW-0732">Signal</keyword>
<dbReference type="Gene3D" id="2.40.128.140">
    <property type="entry name" value="Outer membrane protein"/>
    <property type="match status" value="1"/>
</dbReference>
<name>A4TWY2_9PROT</name>
<sequence>MRAISPPWAGLVSGCALLCMACTAQADDAYRFTLLEENDSLYADSDRHYTQGLRLSVLTPVIAAQDGWNDAFDLVYAVGGSASVRRVGLFLGQSIFTPEDKVLPQPDPRDRPYGAWLYAGASLLQETDRRMLENLELSVGLVGPGALGRQTQNDYHQFIGVAEAHGWKNGLQTEPGVMLTYERLWRLSVLGDADNGMDIVPQLGATIGNIFTYAGGGALLRVGKNLRGDYGPARIRPGLSGTDYFDSDRLDGALGFYFFAGAQGRAVGHNIFLDGNSFRQSPSVDKNIFVGDIQAGFSLFWSNDFHMTVSAVRRSREFEGQNSPDLIGTAALGFSW</sequence>
<evidence type="ECO:0000313" key="2">
    <source>
        <dbReference type="EMBL" id="CAM75139.1"/>
    </source>
</evidence>
<dbReference type="PROSITE" id="PS51257">
    <property type="entry name" value="PROKAR_LIPOPROTEIN"/>
    <property type="match status" value="1"/>
</dbReference>
<evidence type="ECO:0000256" key="1">
    <source>
        <dbReference type="SAM" id="SignalP"/>
    </source>
</evidence>
<dbReference type="Pfam" id="PF09982">
    <property type="entry name" value="LpxR"/>
    <property type="match status" value="1"/>
</dbReference>
<proteinExistence type="predicted"/>